<dbReference type="InterPro" id="IPR024775">
    <property type="entry name" value="DinB-like"/>
</dbReference>
<accession>A0ABN6KTA8</accession>
<reference evidence="2 3" key="2">
    <citation type="journal article" date="2022" name="Microorganisms">
        <title>Complete Genome Sequences of Two Flavobacterium ammonificans Strains and a Flavobacterium ammoniigenes Strain of Ammonifying Bacterioplankton Isolated from Surface River Water.</title>
        <authorList>
            <person name="Suda W."/>
            <person name="Ogata Y."/>
            <person name="Shindo C."/>
            <person name="Watanabe K."/>
        </authorList>
    </citation>
    <scope>NUCLEOTIDE SEQUENCE [LARGE SCALE GENOMIC DNA]</scope>
    <source>
        <strain evidence="2 3">GENT11</strain>
    </source>
</reference>
<dbReference type="InterPro" id="IPR034660">
    <property type="entry name" value="DinB/YfiT-like"/>
</dbReference>
<sequence>MEQTFELNRTLRKLIAPFLEELSLDQLNTIPEGFTNNLFWNIAHVVVTQQLLVYKLSGLPMLISDELVDKYKKGSKPEQAASQEDVNQIKSLLFDTIDQTQADYGSGVFTQFTEYPTSSGFVLKSVQDAMAYNNFHEGLHLGIIMSMKKIV</sequence>
<dbReference type="Proteomes" id="UP001319865">
    <property type="component" value="Chromosome"/>
</dbReference>
<evidence type="ECO:0000259" key="1">
    <source>
        <dbReference type="Pfam" id="PF12867"/>
    </source>
</evidence>
<dbReference type="SUPFAM" id="SSF109854">
    <property type="entry name" value="DinB/YfiT-like putative metalloenzymes"/>
    <property type="match status" value="1"/>
</dbReference>
<proteinExistence type="predicted"/>
<gene>
    <name evidence="2" type="ORF">GENT11_06860</name>
</gene>
<protein>
    <recommendedName>
        <fullName evidence="1">DinB-like domain-containing protein</fullName>
    </recommendedName>
</protein>
<name>A0ABN6KTA8_9FLAO</name>
<reference evidence="2 3" key="1">
    <citation type="journal article" date="2022" name="Int. J. Syst. Evol. Microbiol.">
        <title>Flavobacterium ammonificans sp. nov. and Flavobacterium ammoniigenes sp. nov., ammonifying bacteria isolated from surface river water.</title>
        <authorList>
            <person name="Watanabe K."/>
            <person name="Kitamura T."/>
            <person name="Ogata Y."/>
            <person name="Shindo C."/>
            <person name="Suda W."/>
        </authorList>
    </citation>
    <scope>NUCLEOTIDE SEQUENCE [LARGE SCALE GENOMIC DNA]</scope>
    <source>
        <strain evidence="2 3">GENT11</strain>
    </source>
</reference>
<dbReference type="EMBL" id="AP025183">
    <property type="protein sequence ID" value="BDB52374.1"/>
    <property type="molecule type" value="Genomic_DNA"/>
</dbReference>
<feature type="domain" description="DinB-like" evidence="1">
    <location>
        <begin position="11"/>
        <end position="144"/>
    </location>
</feature>
<dbReference type="RefSeq" id="WP_229331119.1">
    <property type="nucleotide sequence ID" value="NZ_AP025183.1"/>
</dbReference>
<dbReference type="Pfam" id="PF12867">
    <property type="entry name" value="DinB_2"/>
    <property type="match status" value="1"/>
</dbReference>
<dbReference type="Gene3D" id="1.20.120.450">
    <property type="entry name" value="dinb family like domain"/>
    <property type="match status" value="1"/>
</dbReference>
<organism evidence="2 3">
    <name type="scientific">Flavobacterium ammonificans</name>
    <dbReference type="NCBI Taxonomy" id="1751056"/>
    <lineage>
        <taxon>Bacteria</taxon>
        <taxon>Pseudomonadati</taxon>
        <taxon>Bacteroidota</taxon>
        <taxon>Flavobacteriia</taxon>
        <taxon>Flavobacteriales</taxon>
        <taxon>Flavobacteriaceae</taxon>
        <taxon>Flavobacterium</taxon>
    </lineage>
</organism>
<evidence type="ECO:0000313" key="2">
    <source>
        <dbReference type="EMBL" id="BDB52374.1"/>
    </source>
</evidence>
<evidence type="ECO:0000313" key="3">
    <source>
        <dbReference type="Proteomes" id="UP001319865"/>
    </source>
</evidence>
<keyword evidence="3" id="KW-1185">Reference proteome</keyword>